<evidence type="ECO:0000313" key="1">
    <source>
        <dbReference type="EMBL" id="KAK3551902.1"/>
    </source>
</evidence>
<dbReference type="AlphaFoldDB" id="A0AAE0RFI3"/>
<protein>
    <submittedName>
        <fullName evidence="1">Uncharacterized protein</fullName>
    </submittedName>
</protein>
<comment type="caution">
    <text evidence="1">The sequence shown here is derived from an EMBL/GenBank/DDBJ whole genome shotgun (WGS) entry which is preliminary data.</text>
</comment>
<dbReference type="EMBL" id="JAUCMX010000003">
    <property type="protein sequence ID" value="KAK3551902.1"/>
    <property type="molecule type" value="Genomic_DNA"/>
</dbReference>
<sequence length="135" mass="15345">MPPQKSLLFASMDFVKPGHGNGLLISPCVLPSSVLVSFVTCQLFVHTVQSASSYFCINSVKNWFHLKRGLFRYPPGGNECWLPGNRCRGLPGMDRSCEDVFPSVYCTEDIRCYIDEILWPNHQERMDCLFLYCGL</sequence>
<name>A0AAE0RFI3_9TELE</name>
<accession>A0AAE0RFI3</accession>
<keyword evidence="2" id="KW-1185">Reference proteome</keyword>
<reference evidence="1" key="1">
    <citation type="submission" date="2023-06" db="EMBL/GenBank/DDBJ databases">
        <title>Male Hemibagrus guttatus genome.</title>
        <authorList>
            <person name="Bian C."/>
        </authorList>
    </citation>
    <scope>NUCLEOTIDE SEQUENCE</scope>
    <source>
        <strain evidence="1">Male_cb2023</strain>
        <tissue evidence="1">Muscle</tissue>
    </source>
</reference>
<evidence type="ECO:0000313" key="2">
    <source>
        <dbReference type="Proteomes" id="UP001274896"/>
    </source>
</evidence>
<proteinExistence type="predicted"/>
<organism evidence="1 2">
    <name type="scientific">Hemibagrus guttatus</name>
    <dbReference type="NCBI Taxonomy" id="175788"/>
    <lineage>
        <taxon>Eukaryota</taxon>
        <taxon>Metazoa</taxon>
        <taxon>Chordata</taxon>
        <taxon>Craniata</taxon>
        <taxon>Vertebrata</taxon>
        <taxon>Euteleostomi</taxon>
        <taxon>Actinopterygii</taxon>
        <taxon>Neopterygii</taxon>
        <taxon>Teleostei</taxon>
        <taxon>Ostariophysi</taxon>
        <taxon>Siluriformes</taxon>
        <taxon>Bagridae</taxon>
        <taxon>Hemibagrus</taxon>
    </lineage>
</organism>
<gene>
    <name evidence="1" type="ORF">QTP70_031556</name>
</gene>
<dbReference type="Proteomes" id="UP001274896">
    <property type="component" value="Unassembled WGS sequence"/>
</dbReference>